<feature type="domain" description="Glycosyltransferase 2-like" evidence="1">
    <location>
        <begin position="7"/>
        <end position="183"/>
    </location>
</feature>
<keyword evidence="2" id="KW-0808">Transferase</keyword>
<dbReference type="Gene3D" id="3.90.550.10">
    <property type="entry name" value="Spore Coat Polysaccharide Biosynthesis Protein SpsA, Chain A"/>
    <property type="match status" value="1"/>
</dbReference>
<dbReference type="PANTHER" id="PTHR22916:SF3">
    <property type="entry name" value="UDP-GLCNAC:BETAGAL BETA-1,3-N-ACETYLGLUCOSAMINYLTRANSFERASE-LIKE PROTEIN 1"/>
    <property type="match status" value="1"/>
</dbReference>
<dbReference type="InterPro" id="IPR001173">
    <property type="entry name" value="Glyco_trans_2-like"/>
</dbReference>
<keyword evidence="3" id="KW-1185">Reference proteome</keyword>
<dbReference type="HOGENOM" id="CLU_079300_0_0_9"/>
<reference evidence="2 3" key="1">
    <citation type="submission" date="2012-05" db="EMBL/GenBank/DDBJ databases">
        <authorList>
            <person name="Weinstock G."/>
            <person name="Sodergren E."/>
            <person name="Lobos E.A."/>
            <person name="Fulton L."/>
            <person name="Fulton R."/>
            <person name="Courtney L."/>
            <person name="Fronick C."/>
            <person name="O'Laughlin M."/>
            <person name="Godfrey J."/>
            <person name="Wilson R.M."/>
            <person name="Miner T."/>
            <person name="Farmer C."/>
            <person name="Delehaunty K."/>
            <person name="Cordes M."/>
            <person name="Minx P."/>
            <person name="Tomlinson C."/>
            <person name="Chen J."/>
            <person name="Wollam A."/>
            <person name="Pepin K.H."/>
            <person name="Bhonagiri V."/>
            <person name="Zhang X."/>
            <person name="Suruliraj S."/>
            <person name="Warren W."/>
            <person name="Mitreva M."/>
            <person name="Mardis E.R."/>
            <person name="Wilson R.K."/>
        </authorList>
    </citation>
    <scope>NUCLEOTIDE SEQUENCE [LARGE SCALE GENOMIC DNA]</scope>
    <source>
        <strain evidence="2 3">DSM 1785</strain>
    </source>
</reference>
<name>L1QM59_9CLOT</name>
<dbReference type="EMBL" id="AMEZ01000013">
    <property type="protein sequence ID" value="EKY29063.1"/>
    <property type="molecule type" value="Genomic_DNA"/>
</dbReference>
<sequence length="305" mass="36374">MKDDLVSVIILSYNQLDILNETIDSILEQDYHNIEIIISDDGTKEFKNDYYYEYINKRKKNNIKNVIINSNNKNLGVVKNYNKGLSLSNGKYIKFIDGDDVFFNNKSLSELVNFMKENDSLIVTGNMLFCDENMNQLPIANKKIKYFRRYLPLGKNPEIFFKKLAIEDVIPNPAVLFNRKVFELYGVYDEDYMHLDDWTMFLKVVRLGCKIDYLDTITIKYRFGRGVSINKKQNNIFFNDTIKCYKKEIIPYKKQLGYWAYKNAMWRYERGYRFEEYSLVEKLIFFIKNLDTIIMKVPKRMFGVF</sequence>
<comment type="caution">
    <text evidence="2">The sequence shown here is derived from an EMBL/GenBank/DDBJ whole genome shotgun (WGS) entry which is preliminary data.</text>
</comment>
<dbReference type="PATRIC" id="fig|545697.3.peg.415"/>
<dbReference type="GO" id="GO:0016758">
    <property type="term" value="F:hexosyltransferase activity"/>
    <property type="evidence" value="ECO:0007669"/>
    <property type="project" value="UniProtKB-ARBA"/>
</dbReference>
<dbReference type="eggNOG" id="COG1216">
    <property type="taxonomic scope" value="Bacteria"/>
</dbReference>
<dbReference type="STRING" id="545697.HMPREF0216_00422"/>
<proteinExistence type="predicted"/>
<evidence type="ECO:0000259" key="1">
    <source>
        <dbReference type="Pfam" id="PF00535"/>
    </source>
</evidence>
<dbReference type="RefSeq" id="WP_005210485.1">
    <property type="nucleotide sequence ID" value="NZ_KB291607.1"/>
</dbReference>
<evidence type="ECO:0000313" key="3">
    <source>
        <dbReference type="Proteomes" id="UP000010420"/>
    </source>
</evidence>
<evidence type="ECO:0000313" key="2">
    <source>
        <dbReference type="EMBL" id="EKY29063.1"/>
    </source>
</evidence>
<dbReference type="AlphaFoldDB" id="L1QM59"/>
<protein>
    <submittedName>
        <fullName evidence="2">Glycosyltransferase, group 2 family protein</fullName>
    </submittedName>
</protein>
<dbReference type="Proteomes" id="UP000010420">
    <property type="component" value="Unassembled WGS sequence"/>
</dbReference>
<dbReference type="SUPFAM" id="SSF53448">
    <property type="entry name" value="Nucleotide-diphospho-sugar transferases"/>
    <property type="match status" value="1"/>
</dbReference>
<organism evidence="2 3">
    <name type="scientific">Clostridium celatum DSM 1785</name>
    <dbReference type="NCBI Taxonomy" id="545697"/>
    <lineage>
        <taxon>Bacteria</taxon>
        <taxon>Bacillati</taxon>
        <taxon>Bacillota</taxon>
        <taxon>Clostridia</taxon>
        <taxon>Eubacteriales</taxon>
        <taxon>Clostridiaceae</taxon>
        <taxon>Clostridium</taxon>
    </lineage>
</organism>
<accession>L1QM59</accession>
<gene>
    <name evidence="2" type="ORF">HMPREF0216_00422</name>
</gene>
<dbReference type="InterPro" id="IPR029044">
    <property type="entry name" value="Nucleotide-diphossugar_trans"/>
</dbReference>
<dbReference type="Pfam" id="PF00535">
    <property type="entry name" value="Glycos_transf_2"/>
    <property type="match status" value="1"/>
</dbReference>
<dbReference type="PANTHER" id="PTHR22916">
    <property type="entry name" value="GLYCOSYLTRANSFERASE"/>
    <property type="match status" value="1"/>
</dbReference>